<comment type="caution">
    <text evidence="1">The sequence shown here is derived from an EMBL/GenBank/DDBJ whole genome shotgun (WGS) entry which is preliminary data.</text>
</comment>
<proteinExistence type="predicted"/>
<evidence type="ECO:0000313" key="1">
    <source>
        <dbReference type="EMBL" id="NMG74191.1"/>
    </source>
</evidence>
<dbReference type="Proteomes" id="UP000648984">
    <property type="component" value="Unassembled WGS sequence"/>
</dbReference>
<accession>A0ABX1Q9T4</accession>
<name>A0ABX1Q9T4_9RHOO</name>
<organism evidence="1 2">
    <name type="scientific">Aromatoleum diolicum</name>
    <dbReference type="NCBI Taxonomy" id="75796"/>
    <lineage>
        <taxon>Bacteria</taxon>
        <taxon>Pseudomonadati</taxon>
        <taxon>Pseudomonadota</taxon>
        <taxon>Betaproteobacteria</taxon>
        <taxon>Rhodocyclales</taxon>
        <taxon>Rhodocyclaceae</taxon>
        <taxon>Aromatoleum</taxon>
    </lineage>
</organism>
<sequence length="180" mass="19909">MSVTSKEQLGRRAFLKGSGLAAVGVAVLPAVGLMAPAEQAYAQKFERLSESVGKTLVKMARDIFPHDKVPDKFYAAAIASYDQKVAQDAQLKSMLDSGVAQLNAEAIRRYGKAYADVPGEGERVVLLYEIEQSAFFQKVRGDLIFGLYNNKEVWPLFGYEGSSWEKGGYLERGFNDIDWL</sequence>
<protein>
    <submittedName>
        <fullName evidence="1">Gluconate 2-dehydrogenase subunit 3 family protein</fullName>
    </submittedName>
</protein>
<gene>
    <name evidence="1" type="ORF">GPA25_05410</name>
</gene>
<reference evidence="1 2" key="1">
    <citation type="submission" date="2019-12" db="EMBL/GenBank/DDBJ databases">
        <title>Comparative genomics gives insights into the taxonomy of the Azoarcus-Aromatoleum group and reveals separate origins of nif in the plant-associated Azoarcus and non-plant-associated Aromatoleum sub-groups.</title>
        <authorList>
            <person name="Lafos M."/>
            <person name="Maluk M."/>
            <person name="Batista M."/>
            <person name="Junghare M."/>
            <person name="Carmona M."/>
            <person name="Faoro H."/>
            <person name="Cruz L.M."/>
            <person name="Battistoni F."/>
            <person name="De Souza E."/>
            <person name="Pedrosa F."/>
            <person name="Chen W.-M."/>
            <person name="Poole P.S."/>
            <person name="Dixon R.A."/>
            <person name="James E.K."/>
        </authorList>
    </citation>
    <scope>NUCLEOTIDE SEQUENCE [LARGE SCALE GENOMIC DNA]</scope>
    <source>
        <strain evidence="1 2">22Lin</strain>
    </source>
</reference>
<dbReference type="EMBL" id="WTVQ01000006">
    <property type="protein sequence ID" value="NMG74191.1"/>
    <property type="molecule type" value="Genomic_DNA"/>
</dbReference>
<keyword evidence="2" id="KW-1185">Reference proteome</keyword>
<evidence type="ECO:0000313" key="2">
    <source>
        <dbReference type="Proteomes" id="UP000648984"/>
    </source>
</evidence>
<dbReference type="InterPro" id="IPR006311">
    <property type="entry name" value="TAT_signal"/>
</dbReference>
<dbReference type="PROSITE" id="PS51318">
    <property type="entry name" value="TAT"/>
    <property type="match status" value="1"/>
</dbReference>